<reference evidence="2 3" key="1">
    <citation type="journal article" date="2023" name="Sci. Data">
        <title>Genome assembly of the Korean intertidal mud-creeper Batillaria attramentaria.</title>
        <authorList>
            <person name="Patra A.K."/>
            <person name="Ho P.T."/>
            <person name="Jun S."/>
            <person name="Lee S.J."/>
            <person name="Kim Y."/>
            <person name="Won Y.J."/>
        </authorList>
    </citation>
    <scope>NUCLEOTIDE SEQUENCE [LARGE SCALE GENOMIC DNA]</scope>
    <source>
        <strain evidence="2">Wonlab-2016</strain>
    </source>
</reference>
<name>A0ABD0L6P2_9CAEN</name>
<comment type="caution">
    <text evidence="2">The sequence shown here is derived from an EMBL/GenBank/DDBJ whole genome shotgun (WGS) entry which is preliminary data.</text>
</comment>
<dbReference type="EMBL" id="JACVVK020000078">
    <property type="protein sequence ID" value="KAK7494998.1"/>
    <property type="molecule type" value="Genomic_DNA"/>
</dbReference>
<organism evidence="2 3">
    <name type="scientific">Batillaria attramentaria</name>
    <dbReference type="NCBI Taxonomy" id="370345"/>
    <lineage>
        <taxon>Eukaryota</taxon>
        <taxon>Metazoa</taxon>
        <taxon>Spiralia</taxon>
        <taxon>Lophotrochozoa</taxon>
        <taxon>Mollusca</taxon>
        <taxon>Gastropoda</taxon>
        <taxon>Caenogastropoda</taxon>
        <taxon>Sorbeoconcha</taxon>
        <taxon>Cerithioidea</taxon>
        <taxon>Batillariidae</taxon>
        <taxon>Batillaria</taxon>
    </lineage>
</organism>
<keyword evidence="1" id="KW-0732">Signal</keyword>
<feature type="chain" id="PRO_5044818111" evidence="1">
    <location>
        <begin position="20"/>
        <end position="671"/>
    </location>
</feature>
<evidence type="ECO:0000313" key="3">
    <source>
        <dbReference type="Proteomes" id="UP001519460"/>
    </source>
</evidence>
<feature type="signal peptide" evidence="1">
    <location>
        <begin position="1"/>
        <end position="19"/>
    </location>
</feature>
<keyword evidence="3" id="KW-1185">Reference proteome</keyword>
<evidence type="ECO:0000313" key="2">
    <source>
        <dbReference type="EMBL" id="KAK7494998.1"/>
    </source>
</evidence>
<evidence type="ECO:0000256" key="1">
    <source>
        <dbReference type="SAM" id="SignalP"/>
    </source>
</evidence>
<accession>A0ABD0L6P2</accession>
<protein>
    <submittedName>
        <fullName evidence="2">Uncharacterized protein</fullName>
    </submittedName>
</protein>
<dbReference type="AlphaFoldDB" id="A0ABD0L6P2"/>
<proteinExistence type="predicted"/>
<gene>
    <name evidence="2" type="ORF">BaRGS_00013638</name>
</gene>
<sequence length="671" mass="76091">MTLIRLAVLLLTLASGGHCTTEDRVDNLEEISRLLARQSMKQQLYMEDRTRSDGDSGLKLVRQRHDGAKSYNTATHASWSIAALHDHPEFERMLGMGEIIAVLNGVEFQTRHNDYNLVRPSTISGEYHKVEDIPYPPVPPEVTSLPTVEEQVVEMQEWFKAWRDSNHTNRDYRRYFRPNLCYLEGAWTTDVDTISEPFDSIRHQLDADTYDEMFDKVRFMAYTGDKNLLENLAQLPSIIINVTDGVPVRAQWNYRILCHPIEGNVNMTELELVDDLGKRLTQTKDIEKYRDSRAARFALSPSSVTDFTSKLDQIMSQIPGKNNYGTTIIDETLTRPKLDPSDDSPRNVANYHRWFKLAEKGAMGDNTVHRGYNDRNLFVAETTQPKVAPVSVKLCKYPHRNEANAECEIVKKRVSYAIPLEIGYYKSDLGQTVAEGDRNGQATENEAYNGINDRYFYLTPLEFFTSGNSLDADSADTTRKSVGVLGPDGVVREVAASGTRIFLPEITGVGSMRLRYPIMPLYIEGSSIWKELEALRDVVLDMQQYMKYFYTYPAISSSSTNTKTSSGSTTSYDNTAAMVLTTSASGDPPHFHTLDLNEKQYTRLVLMYKNPQYVNRTTSSAEGHTHFIRVTYDYEMEKFKIDTCDGQPQCPDGHDVVLNVLKNNTAGITYP</sequence>
<dbReference type="Proteomes" id="UP001519460">
    <property type="component" value="Unassembled WGS sequence"/>
</dbReference>